<gene>
    <name evidence="1" type="ORF">SPELUC_LOCUS1592</name>
</gene>
<organism evidence="1 2">
    <name type="scientific">Cetraspora pellucida</name>
    <dbReference type="NCBI Taxonomy" id="1433469"/>
    <lineage>
        <taxon>Eukaryota</taxon>
        <taxon>Fungi</taxon>
        <taxon>Fungi incertae sedis</taxon>
        <taxon>Mucoromycota</taxon>
        <taxon>Glomeromycotina</taxon>
        <taxon>Glomeromycetes</taxon>
        <taxon>Diversisporales</taxon>
        <taxon>Gigasporaceae</taxon>
        <taxon>Cetraspora</taxon>
    </lineage>
</organism>
<proteinExistence type="predicted"/>
<reference evidence="1" key="1">
    <citation type="submission" date="2021-06" db="EMBL/GenBank/DDBJ databases">
        <authorList>
            <person name="Kallberg Y."/>
            <person name="Tangrot J."/>
            <person name="Rosling A."/>
        </authorList>
    </citation>
    <scope>NUCLEOTIDE SEQUENCE</scope>
    <source>
        <strain evidence="1">28 12/20/2015</strain>
    </source>
</reference>
<accession>A0ACA9KE75</accession>
<feature type="non-terminal residue" evidence="1">
    <location>
        <position position="1"/>
    </location>
</feature>
<name>A0ACA9KE75_9GLOM</name>
<sequence>EGRRPTIDHNNTPSAIVKLIERCWSKNPGERPKAIELLNELCSYRGKDHKIWKEIEKIEENKNFNIPPQEAALQYEISNQTCYISKHYDVPKTSKHGDYGPETDKYDYSGIEIIMDEK</sequence>
<dbReference type="Proteomes" id="UP000789366">
    <property type="component" value="Unassembled WGS sequence"/>
</dbReference>
<comment type="caution">
    <text evidence="1">The sequence shown here is derived from an EMBL/GenBank/DDBJ whole genome shotgun (WGS) entry which is preliminary data.</text>
</comment>
<evidence type="ECO:0000313" key="1">
    <source>
        <dbReference type="EMBL" id="CAG8468702.1"/>
    </source>
</evidence>
<dbReference type="EMBL" id="CAJVPW010000881">
    <property type="protein sequence ID" value="CAG8468702.1"/>
    <property type="molecule type" value="Genomic_DNA"/>
</dbReference>
<evidence type="ECO:0000313" key="2">
    <source>
        <dbReference type="Proteomes" id="UP000789366"/>
    </source>
</evidence>
<protein>
    <submittedName>
        <fullName evidence="1">9646_t:CDS:1</fullName>
    </submittedName>
</protein>
<keyword evidence="2" id="KW-1185">Reference proteome</keyword>